<name>A0A7J7KYW3_9MAGN</name>
<dbReference type="AlphaFoldDB" id="A0A7J7KYW3"/>
<dbReference type="Proteomes" id="UP000541444">
    <property type="component" value="Unassembled WGS sequence"/>
</dbReference>
<accession>A0A7J7KYW3</accession>
<evidence type="ECO:0000313" key="1">
    <source>
        <dbReference type="EMBL" id="KAF6135474.1"/>
    </source>
</evidence>
<proteinExistence type="predicted"/>
<gene>
    <name evidence="1" type="ORF">GIB67_015327</name>
</gene>
<evidence type="ECO:0000313" key="2">
    <source>
        <dbReference type="Proteomes" id="UP000541444"/>
    </source>
</evidence>
<protein>
    <submittedName>
        <fullName evidence="1">Uncharacterized protein</fullName>
    </submittedName>
</protein>
<keyword evidence="2" id="KW-1185">Reference proteome</keyword>
<dbReference type="EMBL" id="JACGCM010002784">
    <property type="protein sequence ID" value="KAF6135474.1"/>
    <property type="molecule type" value="Genomic_DNA"/>
</dbReference>
<comment type="caution">
    <text evidence="1">The sequence shown here is derived from an EMBL/GenBank/DDBJ whole genome shotgun (WGS) entry which is preliminary data.</text>
</comment>
<reference evidence="1 2" key="1">
    <citation type="journal article" date="2020" name="IScience">
        <title>Genome Sequencing of the Endangered Kingdonia uniflora (Circaeasteraceae, Ranunculales) Reveals Potential Mechanisms of Evolutionary Specialization.</title>
        <authorList>
            <person name="Sun Y."/>
            <person name="Deng T."/>
            <person name="Zhang A."/>
            <person name="Moore M.J."/>
            <person name="Landis J.B."/>
            <person name="Lin N."/>
            <person name="Zhang H."/>
            <person name="Zhang X."/>
            <person name="Huang J."/>
            <person name="Zhang X."/>
            <person name="Sun H."/>
            <person name="Wang H."/>
        </authorList>
    </citation>
    <scope>NUCLEOTIDE SEQUENCE [LARGE SCALE GENOMIC DNA]</scope>
    <source>
        <strain evidence="1">TB1705</strain>
        <tissue evidence="1">Leaf</tissue>
    </source>
</reference>
<sequence>MLFVRSESIKRALRFSFESFPFSDLFERLPKTLRLIFISKIVLLLRYKRQLKHTWWVSFKTPICAPSMPRGSLSCLRTYNLLEGFMEIGLREIVCFC</sequence>
<organism evidence="1 2">
    <name type="scientific">Kingdonia uniflora</name>
    <dbReference type="NCBI Taxonomy" id="39325"/>
    <lineage>
        <taxon>Eukaryota</taxon>
        <taxon>Viridiplantae</taxon>
        <taxon>Streptophyta</taxon>
        <taxon>Embryophyta</taxon>
        <taxon>Tracheophyta</taxon>
        <taxon>Spermatophyta</taxon>
        <taxon>Magnoliopsida</taxon>
        <taxon>Ranunculales</taxon>
        <taxon>Circaeasteraceae</taxon>
        <taxon>Kingdonia</taxon>
    </lineage>
</organism>